<dbReference type="Pfam" id="PF00211">
    <property type="entry name" value="Guanylate_cyc"/>
    <property type="match status" value="1"/>
</dbReference>
<evidence type="ECO:0000256" key="1">
    <source>
        <dbReference type="SAM" id="Phobius"/>
    </source>
</evidence>
<comment type="caution">
    <text evidence="3">The sequence shown here is derived from an EMBL/GenBank/DDBJ whole genome shotgun (WGS) entry which is preliminary data.</text>
</comment>
<feature type="transmembrane region" description="Helical" evidence="1">
    <location>
        <begin position="12"/>
        <end position="30"/>
    </location>
</feature>
<evidence type="ECO:0000313" key="3">
    <source>
        <dbReference type="EMBL" id="MBL0744788.1"/>
    </source>
</evidence>
<dbReference type="InterPro" id="IPR029787">
    <property type="entry name" value="Nucleotide_cyclase"/>
</dbReference>
<dbReference type="EMBL" id="JAERRB010000012">
    <property type="protein sequence ID" value="MBL0744788.1"/>
    <property type="molecule type" value="Genomic_DNA"/>
</dbReference>
<feature type="domain" description="Guanylate cyclase" evidence="2">
    <location>
        <begin position="184"/>
        <end position="313"/>
    </location>
</feature>
<feature type="transmembrane region" description="Helical" evidence="1">
    <location>
        <begin position="136"/>
        <end position="156"/>
    </location>
</feature>
<dbReference type="PANTHER" id="PTHR43081">
    <property type="entry name" value="ADENYLATE CYCLASE, TERMINAL-DIFFERENTIATION SPECIFIC-RELATED"/>
    <property type="match status" value="1"/>
</dbReference>
<dbReference type="InterPro" id="IPR001054">
    <property type="entry name" value="A/G_cyclase"/>
</dbReference>
<proteinExistence type="predicted"/>
<gene>
    <name evidence="3" type="ORF">JI741_26375</name>
</gene>
<sequence>MLRPKTRNNISRIIPFGLIWFFFSIVYTLLERGLLGELTQYPATGNPYSFTGTILITPAIALLTGTILGTVEVLSLNKLFIQRTFTQKILYKTFLYLAIIIFFLFTLTVLANAIGLQQSVFSRAAWTNTWAFFSSFAFWSVVIYIAAMTGVSLFYAEVSENLGQGVLLNFFTGRYHTPIEEERIFMFLDMKSSTTHAENMGHVKYFQMLREYFADLTDPILQHSGEIYQYVGDEVVVSWKLRNGLHDNNCINCFLAMKDALQKQRDNYLKNFGVSPEFKGGLHVGKVTTGEIGVIKKEIIFTGDVLNTTARIQGLCNTFQVDILVSEPLAKMLHAPLNWKALGEHGLRGRDEKLILFTIESK</sequence>
<dbReference type="RefSeq" id="WP_202014673.1">
    <property type="nucleotide sequence ID" value="NZ_JAERRB010000012.1"/>
</dbReference>
<dbReference type="SUPFAM" id="SSF55073">
    <property type="entry name" value="Nucleotide cyclase"/>
    <property type="match status" value="1"/>
</dbReference>
<dbReference type="PROSITE" id="PS50125">
    <property type="entry name" value="GUANYLATE_CYCLASE_2"/>
    <property type="match status" value="1"/>
</dbReference>
<evidence type="ECO:0000313" key="4">
    <source>
        <dbReference type="Proteomes" id="UP000613030"/>
    </source>
</evidence>
<dbReference type="Proteomes" id="UP000613030">
    <property type="component" value="Unassembled WGS sequence"/>
</dbReference>
<feature type="transmembrane region" description="Helical" evidence="1">
    <location>
        <begin position="50"/>
        <end position="74"/>
    </location>
</feature>
<dbReference type="CDD" id="cd07302">
    <property type="entry name" value="CHD"/>
    <property type="match status" value="1"/>
</dbReference>
<keyword evidence="1" id="KW-0472">Membrane</keyword>
<keyword evidence="1" id="KW-1133">Transmembrane helix</keyword>
<accession>A0ABS1KZU1</accession>
<dbReference type="PANTHER" id="PTHR43081:SF1">
    <property type="entry name" value="ADENYLATE CYCLASE, TERMINAL-DIFFERENTIATION SPECIFIC"/>
    <property type="match status" value="1"/>
</dbReference>
<protein>
    <submittedName>
        <fullName evidence="3">Adenylate/guanylate cyclase domain-containing protein</fullName>
    </submittedName>
</protein>
<dbReference type="Gene3D" id="3.30.70.1230">
    <property type="entry name" value="Nucleotide cyclase"/>
    <property type="match status" value="1"/>
</dbReference>
<keyword evidence="4" id="KW-1185">Reference proteome</keyword>
<organism evidence="3 4">
    <name type="scientific">Chryseolinea lacunae</name>
    <dbReference type="NCBI Taxonomy" id="2801331"/>
    <lineage>
        <taxon>Bacteria</taxon>
        <taxon>Pseudomonadati</taxon>
        <taxon>Bacteroidota</taxon>
        <taxon>Cytophagia</taxon>
        <taxon>Cytophagales</taxon>
        <taxon>Fulvivirgaceae</taxon>
        <taxon>Chryseolinea</taxon>
    </lineage>
</organism>
<evidence type="ECO:0000259" key="2">
    <source>
        <dbReference type="PROSITE" id="PS50125"/>
    </source>
</evidence>
<feature type="transmembrane region" description="Helical" evidence="1">
    <location>
        <begin position="94"/>
        <end position="116"/>
    </location>
</feature>
<keyword evidence="1" id="KW-0812">Transmembrane</keyword>
<dbReference type="InterPro" id="IPR050697">
    <property type="entry name" value="Adenylyl/Guanylyl_Cyclase_3/4"/>
</dbReference>
<reference evidence="3 4" key="1">
    <citation type="submission" date="2021-01" db="EMBL/GenBank/DDBJ databases">
        <title>Chryseolinea sp. Jin1 Genome sequencing and assembly.</title>
        <authorList>
            <person name="Kim I."/>
        </authorList>
    </citation>
    <scope>NUCLEOTIDE SEQUENCE [LARGE SCALE GENOMIC DNA]</scope>
    <source>
        <strain evidence="3 4">Jin1</strain>
    </source>
</reference>
<name>A0ABS1KZU1_9BACT</name>